<sequence length="421" mass="48293">MSHLNEGEFEPFEVPSLSQDLKQQLQSKVQSIVWPHEFEKDYKWELGAPTSAVKPMAENWAYSFDWEKPRQEMNSWHHYRMKIDGLLVHYVHERSTQDENAIPIILVHGWPSTFYMYHKMIEPLRDGHNGKQSFHVVVPSLPGFGFSEAPKERGCGVRKISAILNKLMVNLGYERYLYHGGDWGSIIGVSIATNYSQNCKAYHTNFPVVPPPLPTLKNIMSRPTSVLKFIGGMVLGFDRVYGPGKVTFGSRFFACADQDNECGYRAIQGTKPYTLSFALTDSPVGLLAWLLEKFHHWTYHPEEKKDNQILPETISNEEFLTELTIYYMTNSISSSIRIYYEFLQQHEASSLMSASVTVPYALSSFAHELMKVPKEWAESYAPLWHFKEFPIGGHFPSLEEPELLSEELQQFGAALRSKHVL</sequence>
<dbReference type="PANTHER" id="PTHR21661:SF35">
    <property type="entry name" value="EPOXIDE HYDROLASE"/>
    <property type="match status" value="1"/>
</dbReference>
<dbReference type="SUPFAM" id="SSF53474">
    <property type="entry name" value="alpha/beta-Hydrolases"/>
    <property type="match status" value="1"/>
</dbReference>
<dbReference type="STRING" id="101091.A0A1C7N7U6"/>
<keyword evidence="3 6" id="KW-0378">Hydrolase</keyword>
<dbReference type="InterPro" id="IPR029058">
    <property type="entry name" value="AB_hydrolase_fold"/>
</dbReference>
<dbReference type="GO" id="GO:0004301">
    <property type="term" value="F:epoxide hydrolase activity"/>
    <property type="evidence" value="ECO:0007669"/>
    <property type="project" value="TreeGrafter"/>
</dbReference>
<comment type="caution">
    <text evidence="6">The sequence shown here is derived from an EMBL/GenBank/DDBJ whole genome shotgun (WGS) entry which is preliminary data.</text>
</comment>
<dbReference type="InParanoid" id="A0A1C7N7U6"/>
<dbReference type="Proteomes" id="UP000093000">
    <property type="component" value="Unassembled WGS sequence"/>
</dbReference>
<evidence type="ECO:0000256" key="3">
    <source>
        <dbReference type="ARBA" id="ARBA00022801"/>
    </source>
</evidence>
<comment type="similarity">
    <text evidence="1">Belongs to the peptidase S33 family.</text>
</comment>
<dbReference type="PRINTS" id="PR00412">
    <property type="entry name" value="EPOXHYDRLASE"/>
</dbReference>
<organism evidence="6 7">
    <name type="scientific">Choanephora cucurbitarum</name>
    <dbReference type="NCBI Taxonomy" id="101091"/>
    <lineage>
        <taxon>Eukaryota</taxon>
        <taxon>Fungi</taxon>
        <taxon>Fungi incertae sedis</taxon>
        <taxon>Mucoromycota</taxon>
        <taxon>Mucoromycotina</taxon>
        <taxon>Mucoromycetes</taxon>
        <taxon>Mucorales</taxon>
        <taxon>Mucorineae</taxon>
        <taxon>Choanephoraceae</taxon>
        <taxon>Choanephoroideae</taxon>
        <taxon>Choanephora</taxon>
    </lineage>
</organism>
<feature type="domain" description="Epoxide hydrolase N-terminal" evidence="5">
    <location>
        <begin position="11"/>
        <end position="115"/>
    </location>
</feature>
<dbReference type="GO" id="GO:0097176">
    <property type="term" value="P:epoxide metabolic process"/>
    <property type="evidence" value="ECO:0007669"/>
    <property type="project" value="TreeGrafter"/>
</dbReference>
<dbReference type="AlphaFoldDB" id="A0A1C7N7U6"/>
<dbReference type="PIRSF" id="PIRSF001112">
    <property type="entry name" value="Epoxide_hydrolase"/>
    <property type="match status" value="1"/>
</dbReference>
<keyword evidence="2" id="KW-0058">Aromatic hydrocarbons catabolism</keyword>
<dbReference type="Gene3D" id="3.40.50.1820">
    <property type="entry name" value="alpha/beta hydrolase"/>
    <property type="match status" value="1"/>
</dbReference>
<dbReference type="OrthoDB" id="7130006at2759"/>
<evidence type="ECO:0000256" key="2">
    <source>
        <dbReference type="ARBA" id="ARBA00022797"/>
    </source>
</evidence>
<dbReference type="PANTHER" id="PTHR21661">
    <property type="entry name" value="EPOXIDE HYDROLASE 1-RELATED"/>
    <property type="match status" value="1"/>
</dbReference>
<accession>A0A1C7N7U6</accession>
<gene>
    <name evidence="6" type="ORF">A0J61_07257</name>
</gene>
<dbReference type="InterPro" id="IPR000639">
    <property type="entry name" value="Epox_hydrolase-like"/>
</dbReference>
<feature type="active site" description="Nucleophile" evidence="4">
    <location>
        <position position="182"/>
    </location>
</feature>
<evidence type="ECO:0000259" key="5">
    <source>
        <dbReference type="Pfam" id="PF06441"/>
    </source>
</evidence>
<keyword evidence="7" id="KW-1185">Reference proteome</keyword>
<dbReference type="InterPro" id="IPR016292">
    <property type="entry name" value="Epoxide_hydrolase"/>
</dbReference>
<dbReference type="Pfam" id="PF06441">
    <property type="entry name" value="EHN"/>
    <property type="match status" value="1"/>
</dbReference>
<reference evidence="6 7" key="1">
    <citation type="submission" date="2016-03" db="EMBL/GenBank/DDBJ databases">
        <title>Choanephora cucurbitarum.</title>
        <authorList>
            <person name="Min B."/>
            <person name="Park H."/>
            <person name="Park J.-H."/>
            <person name="Shin H.-D."/>
            <person name="Choi I.-G."/>
        </authorList>
    </citation>
    <scope>NUCLEOTIDE SEQUENCE [LARGE SCALE GENOMIC DNA]</scope>
    <source>
        <strain evidence="6 7">KUS-F28377</strain>
    </source>
</reference>
<evidence type="ECO:0000256" key="4">
    <source>
        <dbReference type="PIRSR" id="PIRSR001112-1"/>
    </source>
</evidence>
<feature type="active site" description="Proton acceptor" evidence="4">
    <location>
        <position position="394"/>
    </location>
</feature>
<feature type="active site" description="Proton donor" evidence="4">
    <location>
        <position position="339"/>
    </location>
</feature>
<proteinExistence type="inferred from homology"/>
<dbReference type="EMBL" id="LUGH01000480">
    <property type="protein sequence ID" value="OBZ84696.1"/>
    <property type="molecule type" value="Genomic_DNA"/>
</dbReference>
<protein>
    <submittedName>
        <fullName evidence="6">Putative epoxide hydrolase</fullName>
    </submittedName>
</protein>
<evidence type="ECO:0000256" key="1">
    <source>
        <dbReference type="ARBA" id="ARBA00010088"/>
    </source>
</evidence>
<name>A0A1C7N7U6_9FUNG</name>
<evidence type="ECO:0000313" key="6">
    <source>
        <dbReference type="EMBL" id="OBZ84696.1"/>
    </source>
</evidence>
<dbReference type="InterPro" id="IPR010497">
    <property type="entry name" value="Epoxide_hydro_N"/>
</dbReference>
<evidence type="ECO:0000313" key="7">
    <source>
        <dbReference type="Proteomes" id="UP000093000"/>
    </source>
</evidence>